<protein>
    <submittedName>
        <fullName evidence="1">Uncharacterized protein</fullName>
    </submittedName>
</protein>
<evidence type="ECO:0000313" key="2">
    <source>
        <dbReference type="Proteomes" id="UP000825072"/>
    </source>
</evidence>
<gene>
    <name evidence="1" type="ORF">KB1_14160</name>
</gene>
<dbReference type="RefSeq" id="WP_002527512.1">
    <property type="nucleotide sequence ID" value="NZ_BJEN01000001.1"/>
</dbReference>
<proteinExistence type="predicted"/>
<dbReference type="Proteomes" id="UP000825072">
    <property type="component" value="Chromosome 1"/>
</dbReference>
<reference evidence="1" key="1">
    <citation type="submission" date="2021-06" db="EMBL/GenBank/DDBJ databases">
        <title>Genome sequence of Cutibacterium modestum strain KB17-24694.</title>
        <authorList>
            <person name="Dekio I."/>
            <person name="Asahina A."/>
            <person name="Nishida M."/>
        </authorList>
    </citation>
    <scope>NUCLEOTIDE SEQUENCE</scope>
    <source>
        <strain evidence="1">KB17-24694</strain>
    </source>
</reference>
<organism evidence="1 2">
    <name type="scientific">Cutibacterium modestum</name>
    <dbReference type="NCBI Taxonomy" id="2559073"/>
    <lineage>
        <taxon>Bacteria</taxon>
        <taxon>Bacillati</taxon>
        <taxon>Actinomycetota</taxon>
        <taxon>Actinomycetes</taxon>
        <taxon>Propionibacteriales</taxon>
        <taxon>Propionibacteriaceae</taxon>
        <taxon>Cutibacterium</taxon>
    </lineage>
</organism>
<dbReference type="AlphaFoldDB" id="A0AAD1KR42"/>
<evidence type="ECO:0000313" key="1">
    <source>
        <dbReference type="EMBL" id="BCY25426.1"/>
    </source>
</evidence>
<name>A0AAD1KR42_9ACTN</name>
<sequence length="61" mass="6124">MEGHGLRVSAGPVAGVTAFGGLGNSVHAALAQEVKAPVSVSQTAIPQIVIGYMTFTESVVD</sequence>
<accession>A0AAD1KR42</accession>
<dbReference type="EMBL" id="AP024747">
    <property type="protein sequence ID" value="BCY25426.1"/>
    <property type="molecule type" value="Genomic_DNA"/>
</dbReference>